<name>A0A0G3XNP5_9SPHN</name>
<dbReference type="InterPro" id="IPR011344">
    <property type="entry name" value="ssDNA-bd"/>
</dbReference>
<dbReference type="KEGG" id="cna:AB433_19055"/>
<keyword evidence="1" id="KW-0238">DNA-binding</keyword>
<protein>
    <submittedName>
        <fullName evidence="1">Single-stranded DNA-binding protein</fullName>
    </submittedName>
</protein>
<dbReference type="PATRIC" id="fig|1348774.3.peg.4018"/>
<proteinExistence type="predicted"/>
<dbReference type="AlphaFoldDB" id="A0A0G3XNP5"/>
<dbReference type="Pfam" id="PF00436">
    <property type="entry name" value="SSB"/>
    <property type="match status" value="1"/>
</dbReference>
<dbReference type="GO" id="GO:0006260">
    <property type="term" value="P:DNA replication"/>
    <property type="evidence" value="ECO:0007669"/>
    <property type="project" value="InterPro"/>
</dbReference>
<dbReference type="CDD" id="cd04496">
    <property type="entry name" value="SSB_OBF"/>
    <property type="match status" value="1"/>
</dbReference>
<dbReference type="NCBIfam" id="TIGR00621">
    <property type="entry name" value="ssb"/>
    <property type="match status" value="1"/>
</dbReference>
<evidence type="ECO:0000313" key="2">
    <source>
        <dbReference type="Proteomes" id="UP000035287"/>
    </source>
</evidence>
<geneLocation type="plasmid" evidence="1 2">
    <name>p2</name>
</geneLocation>
<dbReference type="SUPFAM" id="SSF50249">
    <property type="entry name" value="Nucleic acid-binding proteins"/>
    <property type="match status" value="1"/>
</dbReference>
<evidence type="ECO:0000313" key="1">
    <source>
        <dbReference type="EMBL" id="AKM12231.1"/>
    </source>
</evidence>
<gene>
    <name evidence="1" type="ORF">AB433_19055</name>
</gene>
<dbReference type="GO" id="GO:0003697">
    <property type="term" value="F:single-stranded DNA binding"/>
    <property type="evidence" value="ECO:0007669"/>
    <property type="project" value="InterPro"/>
</dbReference>
<keyword evidence="2" id="KW-1185">Reference proteome</keyword>
<keyword evidence="1" id="KW-0614">Plasmid</keyword>
<dbReference type="Gene3D" id="2.40.50.140">
    <property type="entry name" value="Nucleic acid-binding proteins"/>
    <property type="match status" value="1"/>
</dbReference>
<dbReference type="PROSITE" id="PS50935">
    <property type="entry name" value="SSB"/>
    <property type="match status" value="1"/>
</dbReference>
<dbReference type="PANTHER" id="PTHR10302">
    <property type="entry name" value="SINGLE-STRANDED DNA-BINDING PROTEIN"/>
    <property type="match status" value="1"/>
</dbReference>
<dbReference type="RefSeq" id="WP_047824674.1">
    <property type="nucleotide sequence ID" value="NZ_CP011772.1"/>
</dbReference>
<dbReference type="PIRSF" id="PIRSF002070">
    <property type="entry name" value="SSB"/>
    <property type="match status" value="1"/>
</dbReference>
<dbReference type="GO" id="GO:0009295">
    <property type="term" value="C:nucleoid"/>
    <property type="evidence" value="ECO:0007669"/>
    <property type="project" value="TreeGrafter"/>
</dbReference>
<dbReference type="InterPro" id="IPR012340">
    <property type="entry name" value="NA-bd_OB-fold"/>
</dbReference>
<sequence>MKNLVILIGRIASQPETRRAGETEITGFTLVTDRPKLVDGKTVKNEAGYTETLAEFHRITAFNGLGASVARHKQKGDLVEVQGRLHYSKWTDKEGIERYAVEIVAEEVLFL</sequence>
<organism evidence="1 2">
    <name type="scientific">Croceicoccus naphthovorans</name>
    <dbReference type="NCBI Taxonomy" id="1348774"/>
    <lineage>
        <taxon>Bacteria</taxon>
        <taxon>Pseudomonadati</taxon>
        <taxon>Pseudomonadota</taxon>
        <taxon>Alphaproteobacteria</taxon>
        <taxon>Sphingomonadales</taxon>
        <taxon>Erythrobacteraceae</taxon>
        <taxon>Croceicoccus</taxon>
    </lineage>
</organism>
<dbReference type="PANTHER" id="PTHR10302:SF0">
    <property type="entry name" value="SINGLE-STRANDED DNA-BINDING PROTEIN, MITOCHONDRIAL"/>
    <property type="match status" value="1"/>
</dbReference>
<accession>A0A0G3XNP5</accession>
<reference evidence="1 2" key="1">
    <citation type="submission" date="2015-06" db="EMBL/GenBank/DDBJ databases">
        <authorList>
            <person name="Zeng Y."/>
            <person name="Huang Y."/>
        </authorList>
    </citation>
    <scope>NUCLEOTIDE SEQUENCE [LARGE SCALE GENOMIC DNA]</scope>
    <source>
        <strain evidence="1 2">PQ-2</strain>
        <plasmid evidence="2">Plasmid p2</plasmid>
    </source>
</reference>
<dbReference type="InterPro" id="IPR000424">
    <property type="entry name" value="Primosome_PriB/ssb"/>
</dbReference>
<dbReference type="EMBL" id="CP011772">
    <property type="protein sequence ID" value="AKM12231.1"/>
    <property type="molecule type" value="Genomic_DNA"/>
</dbReference>
<dbReference type="Proteomes" id="UP000035287">
    <property type="component" value="Plasmid p2"/>
</dbReference>
<dbReference type="OrthoDB" id="9809878at2"/>